<dbReference type="EMBL" id="JACYHB010000005">
    <property type="protein sequence ID" value="MBD8078973.1"/>
    <property type="molecule type" value="Genomic_DNA"/>
</dbReference>
<sequence length="302" mass="31983">MPAPDTGTQSVETGLTVARISSYDASTARLRDVAKWFATSTVAFVAFLAAAFPIAGIVSDVGSVTWLGVVLGLVILVALGYVVALAAQVLAPQVVTVDAVATEPELDGLRTQIDGAPYLFLGLWADDVAGFVDRRSEVFEDQRIVRGLLGDPGSGLAPEVIEALRERLRQIERDLSILGWVAYRVESAGLYALTWRRFRRLRVHAALAVLVASASLVLLVASVREGASVQYAGSPVTVTFLDSVEPDPTSLLGVDCPETVDGELVSAVAEPPWTVHVDQAGCDPVTLNLTADQAVLVIHDAP</sequence>
<proteinExistence type="predicted"/>
<protein>
    <submittedName>
        <fullName evidence="2">Uncharacterized protein</fullName>
    </submittedName>
</protein>
<feature type="transmembrane region" description="Helical" evidence="1">
    <location>
        <begin position="64"/>
        <end position="87"/>
    </location>
</feature>
<keyword evidence="1" id="KW-0472">Membrane</keyword>
<organism evidence="2 3">
    <name type="scientific">Cellulosimicrobium arenosum</name>
    <dbReference type="NCBI Taxonomy" id="2708133"/>
    <lineage>
        <taxon>Bacteria</taxon>
        <taxon>Bacillati</taxon>
        <taxon>Actinomycetota</taxon>
        <taxon>Actinomycetes</taxon>
        <taxon>Micrococcales</taxon>
        <taxon>Promicromonosporaceae</taxon>
        <taxon>Cellulosimicrobium</taxon>
    </lineage>
</organism>
<reference evidence="2" key="1">
    <citation type="journal article" date="2018" name="Curr. Microbiol.">
        <title>Cellulosimicrobium arenosum sp. nov., Isolated from Marine Sediment Sand.</title>
        <authorList>
            <person name="Oh M."/>
            <person name="Kim J.H."/>
            <person name="Yoon J.H."/>
            <person name="Schumann P."/>
            <person name="Kim W."/>
        </authorList>
    </citation>
    <scope>NUCLEOTIDE SEQUENCE</scope>
    <source>
        <strain evidence="2">KCTC 49039</strain>
    </source>
</reference>
<dbReference type="Proteomes" id="UP000610846">
    <property type="component" value="Unassembled WGS sequence"/>
</dbReference>
<gene>
    <name evidence="2" type="ORF">IF651_07870</name>
</gene>
<keyword evidence="1" id="KW-0812">Transmembrane</keyword>
<comment type="caution">
    <text evidence="2">The sequence shown here is derived from an EMBL/GenBank/DDBJ whole genome shotgun (WGS) entry which is preliminary data.</text>
</comment>
<keyword evidence="1" id="KW-1133">Transmembrane helix</keyword>
<reference evidence="2" key="2">
    <citation type="submission" date="2020-09" db="EMBL/GenBank/DDBJ databases">
        <authorList>
            <person name="Yu Y."/>
        </authorList>
    </citation>
    <scope>NUCLEOTIDE SEQUENCE</scope>
    <source>
        <strain evidence="2">KCTC 49039</strain>
    </source>
</reference>
<accession>A0A927G8M1</accession>
<dbReference type="AlphaFoldDB" id="A0A927G8M1"/>
<evidence type="ECO:0000313" key="3">
    <source>
        <dbReference type="Proteomes" id="UP000610846"/>
    </source>
</evidence>
<evidence type="ECO:0000256" key="1">
    <source>
        <dbReference type="SAM" id="Phobius"/>
    </source>
</evidence>
<feature type="transmembrane region" description="Helical" evidence="1">
    <location>
        <begin position="203"/>
        <end position="223"/>
    </location>
</feature>
<feature type="transmembrane region" description="Helical" evidence="1">
    <location>
        <begin position="36"/>
        <end position="58"/>
    </location>
</feature>
<evidence type="ECO:0000313" key="2">
    <source>
        <dbReference type="EMBL" id="MBD8078973.1"/>
    </source>
</evidence>
<name>A0A927G8M1_9MICO</name>
<keyword evidence="3" id="KW-1185">Reference proteome</keyword>
<dbReference type="RefSeq" id="WP_191828564.1">
    <property type="nucleotide sequence ID" value="NZ_JACYHB010000005.1"/>
</dbReference>